<evidence type="ECO:0000313" key="1">
    <source>
        <dbReference type="EMBL" id="KAF0303891.1"/>
    </source>
</evidence>
<keyword evidence="2" id="KW-1185">Reference proteome</keyword>
<evidence type="ECO:0000313" key="2">
    <source>
        <dbReference type="Proteomes" id="UP000440578"/>
    </source>
</evidence>
<name>A0A6A4WPH4_AMPAM</name>
<proteinExistence type="predicted"/>
<organism evidence="1 2">
    <name type="scientific">Amphibalanus amphitrite</name>
    <name type="common">Striped barnacle</name>
    <name type="synonym">Balanus amphitrite</name>
    <dbReference type="NCBI Taxonomy" id="1232801"/>
    <lineage>
        <taxon>Eukaryota</taxon>
        <taxon>Metazoa</taxon>
        <taxon>Ecdysozoa</taxon>
        <taxon>Arthropoda</taxon>
        <taxon>Crustacea</taxon>
        <taxon>Multicrustacea</taxon>
        <taxon>Cirripedia</taxon>
        <taxon>Thoracica</taxon>
        <taxon>Thoracicalcarea</taxon>
        <taxon>Balanomorpha</taxon>
        <taxon>Balanoidea</taxon>
        <taxon>Balanidae</taxon>
        <taxon>Amphibalaninae</taxon>
        <taxon>Amphibalanus</taxon>
    </lineage>
</organism>
<gene>
    <name evidence="1" type="ORF">FJT64_024194</name>
</gene>
<dbReference type="Proteomes" id="UP000440578">
    <property type="component" value="Unassembled WGS sequence"/>
</dbReference>
<reference evidence="1 2" key="1">
    <citation type="submission" date="2019-07" db="EMBL/GenBank/DDBJ databases">
        <title>Draft genome assembly of a fouling barnacle, Amphibalanus amphitrite (Darwin, 1854): The first reference genome for Thecostraca.</title>
        <authorList>
            <person name="Kim W."/>
        </authorList>
    </citation>
    <scope>NUCLEOTIDE SEQUENCE [LARGE SCALE GENOMIC DNA]</scope>
    <source>
        <strain evidence="1">SNU_AA5</strain>
        <tissue evidence="1">Soma without cirri and trophi</tissue>
    </source>
</reference>
<sequence>MDRGFIGCLTTADTSKAFDSVRHPRLLEKLGCLWCSLCAWLPRLPVEVTAPRVISTCNTVVTVDTVDTEDTDPLLEVTPKSTLRPMDLVDMDTADTAVDTVDTAVDTADTAVDIPTDTAPMSDTADTFLAVVVLAAVASAAEKKEDLKTEESHPVVSYGSGYGYTSYGSDNSYGRDYGYGHGYGSDRGHGYGYSGYSRPSYGHGYSGHGSGYGHSGYGYSAPSYSYSRSYGYSAPSYGYGYGH</sequence>
<dbReference type="EMBL" id="VIIS01000908">
    <property type="protein sequence ID" value="KAF0303891.1"/>
    <property type="molecule type" value="Genomic_DNA"/>
</dbReference>
<dbReference type="AlphaFoldDB" id="A0A6A4WPH4"/>
<accession>A0A6A4WPH4</accession>
<comment type="caution">
    <text evidence="1">The sequence shown here is derived from an EMBL/GenBank/DDBJ whole genome shotgun (WGS) entry which is preliminary data.</text>
</comment>
<protein>
    <submittedName>
        <fullName evidence="1">Uncharacterized protein</fullName>
    </submittedName>
</protein>